<gene>
    <name evidence="1" type="ORF">BXY66_2860</name>
</gene>
<evidence type="ECO:0000313" key="2">
    <source>
        <dbReference type="Proteomes" id="UP000295673"/>
    </source>
</evidence>
<sequence>MKAFLMACVAVIGIAIAAYYGLHAAGFSASDKGSGPAVRLD</sequence>
<protein>
    <submittedName>
        <fullName evidence="1">Uncharacterized protein</fullName>
    </submittedName>
</protein>
<proteinExistence type="predicted"/>
<keyword evidence="2" id="KW-1185">Reference proteome</keyword>
<dbReference type="AlphaFoldDB" id="A0A4R1N4M5"/>
<reference evidence="1 2" key="1">
    <citation type="submission" date="2019-03" db="EMBL/GenBank/DDBJ databases">
        <title>Genomic Encyclopedia of Archaeal and Bacterial Type Strains, Phase II (KMG-II): from individual species to whole genera.</title>
        <authorList>
            <person name="Goeker M."/>
        </authorList>
    </citation>
    <scope>NUCLEOTIDE SEQUENCE [LARGE SCALE GENOMIC DNA]</scope>
    <source>
        <strain evidence="1 2">DSM 26433</strain>
    </source>
</reference>
<evidence type="ECO:0000313" key="1">
    <source>
        <dbReference type="EMBL" id="TCL01545.1"/>
    </source>
</evidence>
<dbReference type="EMBL" id="SMGR01000002">
    <property type="protein sequence ID" value="TCL01545.1"/>
    <property type="molecule type" value="Genomic_DNA"/>
</dbReference>
<dbReference type="RefSeq" id="WP_279432503.1">
    <property type="nucleotide sequence ID" value="NZ_SMGR01000002.1"/>
</dbReference>
<name>A0A4R1N4M5_9RHOB</name>
<comment type="caution">
    <text evidence="1">The sequence shown here is derived from an EMBL/GenBank/DDBJ whole genome shotgun (WGS) entry which is preliminary data.</text>
</comment>
<dbReference type="Proteomes" id="UP000295673">
    <property type="component" value="Unassembled WGS sequence"/>
</dbReference>
<organism evidence="1 2">
    <name type="scientific">Shimia isoporae</name>
    <dbReference type="NCBI Taxonomy" id="647720"/>
    <lineage>
        <taxon>Bacteria</taxon>
        <taxon>Pseudomonadati</taxon>
        <taxon>Pseudomonadota</taxon>
        <taxon>Alphaproteobacteria</taxon>
        <taxon>Rhodobacterales</taxon>
        <taxon>Roseobacteraceae</taxon>
    </lineage>
</organism>
<accession>A0A4R1N4M5</accession>